<dbReference type="Pfam" id="PF00258">
    <property type="entry name" value="Flavodoxin_1"/>
    <property type="match status" value="1"/>
</dbReference>
<dbReference type="Gene3D" id="2.40.30.10">
    <property type="entry name" value="Translation factors"/>
    <property type="match status" value="1"/>
</dbReference>
<dbReference type="InterPro" id="IPR017938">
    <property type="entry name" value="Riboflavin_synthase-like_b-brl"/>
</dbReference>
<dbReference type="InterPro" id="IPR001709">
    <property type="entry name" value="Flavoprot_Pyr_Nucl_cyt_Rdtase"/>
</dbReference>
<dbReference type="GO" id="GO:0010181">
    <property type="term" value="F:FMN binding"/>
    <property type="evidence" value="ECO:0007669"/>
    <property type="project" value="InterPro"/>
</dbReference>
<evidence type="ECO:0000259" key="6">
    <source>
        <dbReference type="PROSITE" id="PS51384"/>
    </source>
</evidence>
<dbReference type="PROSITE" id="PS50902">
    <property type="entry name" value="FLAVODOXIN_LIKE"/>
    <property type="match status" value="1"/>
</dbReference>
<feature type="domain" description="FAD-binding FR-type" evidence="6">
    <location>
        <begin position="486"/>
        <end position="599"/>
    </location>
</feature>
<dbReference type="OrthoDB" id="9816402at2"/>
<keyword evidence="4" id="KW-0812">Transmembrane</keyword>
<name>A0A1Q8ZS34_9HYPH</name>
<evidence type="ECO:0000256" key="3">
    <source>
        <dbReference type="ARBA" id="ARBA00023797"/>
    </source>
</evidence>
<keyword evidence="2" id="KW-0288">FMN</keyword>
<keyword evidence="7" id="KW-0808">Transferase</keyword>
<dbReference type="InterPro" id="IPR001433">
    <property type="entry name" value="OxRdtase_FAD/NAD-bd"/>
</dbReference>
<sequence length="736" mass="78243">MIRLLHRWLALLATMLLSTIAVSGVALSVFPTMEAFITPSAQQITVAQLAARVRGAEPSVEQIRRAPSGRITAYYFEGDQPASAVIDPGSGKPVSPADTSAVERWLINFHRALFLGDQGRIITAVGAAIMLLMSISGLFLLVRRAGGWRFLLRPIKGQGKGRLHSVVARVTLPGLVFSSLTALWMAAATFGLLPEGAGAQAFPATVSGETGIALDAIPTLQATLVDDLRSLNFPSVNDATDVFTLKTATGEGYLDQGTGALLGWRATSWIDQASYLITMLHTGRGMAWLGLILGFCAFGVPFLGWTGIAIWLSRRSPSRGHGKAVSAPPSAADTIVLVASESGTTRGFAATLQSALTSSGLRVHVGAMTGFDVARWPKAKRVILLAATYGDGSAPASAQGFLEQLKSVLARPDLSLAVLGFGDRSFAHFCGFAARIAEIAKTNGWTELLPFDTIDRQSPQDFSRWGRNLAKALDLDFELNHQPVAPKTWPLNLVSRRDYGANVQAMTVILRFALPKTSLWQRLSGQGFAPFEAGDLIGIVPRGSDLPRFYSLASGSKDGFLEICVRKHAGGLCSGQLTALEPGDAVTGFVRHNPAFRPVKTRKPVILIGAGTGIGPLAGFARANASRQPMHLYFGARHPGSDALYAEELSHWTQDGRLASVTMAYSRVQTPAYVQDSLRKDAPKLCSLIKAGGQVLVCGGTDMAAGVAAALTDILAGDGIHLSTLKAQGRYAEDVY</sequence>
<evidence type="ECO:0000313" key="8">
    <source>
        <dbReference type="Proteomes" id="UP000186894"/>
    </source>
</evidence>
<keyword evidence="1" id="KW-0285">Flavoprotein</keyword>
<proteinExistence type="predicted"/>
<keyword evidence="4" id="KW-0472">Membrane</keyword>
<feature type="transmembrane region" description="Helical" evidence="4">
    <location>
        <begin position="286"/>
        <end position="312"/>
    </location>
</feature>
<dbReference type="SUPFAM" id="SSF52218">
    <property type="entry name" value="Flavoproteins"/>
    <property type="match status" value="1"/>
</dbReference>
<dbReference type="Gene3D" id="3.40.50.80">
    <property type="entry name" value="Nucleotide-binding domain of ferredoxin-NADP reductase (FNR) module"/>
    <property type="match status" value="1"/>
</dbReference>
<evidence type="ECO:0000256" key="2">
    <source>
        <dbReference type="ARBA" id="ARBA00022643"/>
    </source>
</evidence>
<dbReference type="InterPro" id="IPR017927">
    <property type="entry name" value="FAD-bd_FR_type"/>
</dbReference>
<evidence type="ECO:0000256" key="4">
    <source>
        <dbReference type="SAM" id="Phobius"/>
    </source>
</evidence>
<dbReference type="EC" id="1.6.2.4" evidence="3"/>
<dbReference type="Proteomes" id="UP000186894">
    <property type="component" value="Unassembled WGS sequence"/>
</dbReference>
<evidence type="ECO:0000256" key="1">
    <source>
        <dbReference type="ARBA" id="ARBA00022630"/>
    </source>
</evidence>
<dbReference type="GO" id="GO:0005829">
    <property type="term" value="C:cytosol"/>
    <property type="evidence" value="ECO:0007669"/>
    <property type="project" value="TreeGrafter"/>
</dbReference>
<dbReference type="SUPFAM" id="SSF63380">
    <property type="entry name" value="Riboflavin synthase domain-like"/>
    <property type="match status" value="1"/>
</dbReference>
<organism evidence="7 8">
    <name type="scientific">Rhizobium oryziradicis</name>
    <dbReference type="NCBI Taxonomy" id="1867956"/>
    <lineage>
        <taxon>Bacteria</taxon>
        <taxon>Pseudomonadati</taxon>
        <taxon>Pseudomonadota</taxon>
        <taxon>Alphaproteobacteria</taxon>
        <taxon>Hyphomicrobiales</taxon>
        <taxon>Rhizobiaceae</taxon>
        <taxon>Rhizobium/Agrobacterium group</taxon>
        <taxon>Rhizobium</taxon>
    </lineage>
</organism>
<dbReference type="PROSITE" id="PS51384">
    <property type="entry name" value="FAD_FR"/>
    <property type="match status" value="1"/>
</dbReference>
<keyword evidence="8" id="KW-1185">Reference proteome</keyword>
<evidence type="ECO:0000313" key="7">
    <source>
        <dbReference type="EMBL" id="OLP44897.1"/>
    </source>
</evidence>
<dbReference type="PANTHER" id="PTHR19384">
    <property type="entry name" value="NITRIC OXIDE SYNTHASE-RELATED"/>
    <property type="match status" value="1"/>
</dbReference>
<feature type="transmembrane region" description="Helical" evidence="4">
    <location>
        <begin position="121"/>
        <end position="142"/>
    </location>
</feature>
<reference evidence="7 8" key="1">
    <citation type="submission" date="2016-09" db="EMBL/GenBank/DDBJ databases">
        <title>Rhizobium oryziradicis sp. nov., isolated from the root of rice.</title>
        <authorList>
            <person name="Zhao J."/>
            <person name="Zhang X."/>
        </authorList>
    </citation>
    <scope>NUCLEOTIDE SEQUENCE [LARGE SCALE GENOMIC DNA]</scope>
    <source>
        <strain evidence="7 8">N19</strain>
    </source>
</reference>
<keyword evidence="4" id="KW-1133">Transmembrane helix</keyword>
<feature type="domain" description="Flavodoxin-like" evidence="5">
    <location>
        <begin position="334"/>
        <end position="470"/>
    </location>
</feature>
<evidence type="ECO:0000259" key="5">
    <source>
        <dbReference type="PROSITE" id="PS50902"/>
    </source>
</evidence>
<dbReference type="GO" id="GO:0016740">
    <property type="term" value="F:transferase activity"/>
    <property type="evidence" value="ECO:0007669"/>
    <property type="project" value="UniProtKB-KW"/>
</dbReference>
<dbReference type="GO" id="GO:0004783">
    <property type="term" value="F:sulfite reductase (NADPH) activity"/>
    <property type="evidence" value="ECO:0007669"/>
    <property type="project" value="TreeGrafter"/>
</dbReference>
<dbReference type="EMBL" id="MKIM01000026">
    <property type="protein sequence ID" value="OLP44897.1"/>
    <property type="molecule type" value="Genomic_DNA"/>
</dbReference>
<dbReference type="InterPro" id="IPR029039">
    <property type="entry name" value="Flavoprotein-like_sf"/>
</dbReference>
<dbReference type="CDD" id="cd06201">
    <property type="entry name" value="SiR_like2"/>
    <property type="match status" value="1"/>
</dbReference>
<dbReference type="PANTHER" id="PTHR19384:SF17">
    <property type="entry name" value="NADPH--CYTOCHROME P450 REDUCTASE"/>
    <property type="match status" value="1"/>
</dbReference>
<dbReference type="SUPFAM" id="SSF52343">
    <property type="entry name" value="Ferredoxin reductase-like, C-terminal NADP-linked domain"/>
    <property type="match status" value="1"/>
</dbReference>
<dbReference type="Pfam" id="PF00175">
    <property type="entry name" value="NAD_binding_1"/>
    <property type="match status" value="1"/>
</dbReference>
<dbReference type="Gene3D" id="3.40.50.360">
    <property type="match status" value="1"/>
</dbReference>
<dbReference type="Pfam" id="PF03929">
    <property type="entry name" value="PepSY_TM"/>
    <property type="match status" value="1"/>
</dbReference>
<dbReference type="AlphaFoldDB" id="A0A1Q8ZS34"/>
<dbReference type="InterPro" id="IPR005625">
    <property type="entry name" value="PepSY-ass_TM"/>
</dbReference>
<dbReference type="InterPro" id="IPR039261">
    <property type="entry name" value="FNR_nucleotide-bd"/>
</dbReference>
<dbReference type="GO" id="GO:0050660">
    <property type="term" value="F:flavin adenine dinucleotide binding"/>
    <property type="evidence" value="ECO:0007669"/>
    <property type="project" value="TreeGrafter"/>
</dbReference>
<dbReference type="RefSeq" id="WP_075639402.1">
    <property type="nucleotide sequence ID" value="NZ_MKIM01000026.1"/>
</dbReference>
<protein>
    <recommendedName>
        <fullName evidence="3">NADPH--hemoprotein reductase</fullName>
        <ecNumber evidence="3">1.6.2.4</ecNumber>
    </recommendedName>
</protein>
<dbReference type="PRINTS" id="PR00371">
    <property type="entry name" value="FPNCR"/>
</dbReference>
<comment type="caution">
    <text evidence="7">The sequence shown here is derived from an EMBL/GenBank/DDBJ whole genome shotgun (WGS) entry which is preliminary data.</text>
</comment>
<dbReference type="InterPro" id="IPR008254">
    <property type="entry name" value="Flavodoxin/NO_synth"/>
</dbReference>
<dbReference type="STRING" id="1867956.BJF95_04750"/>
<gene>
    <name evidence="7" type="ORF">BJF95_04750</name>
</gene>
<accession>A0A1Q8ZS34</accession>